<comment type="caution">
    <text evidence="4">The sequence shown here is derived from an EMBL/GenBank/DDBJ whole genome shotgun (WGS) entry which is preliminary data.</text>
</comment>
<reference evidence="4 5" key="1">
    <citation type="submission" date="2020-05" db="EMBL/GenBank/DDBJ databases">
        <title>Identification and distribution of gene clusters putatively required for synthesis of sphingolipid metabolism inhibitors in phylogenetically diverse species of the filamentous fungus Fusarium.</title>
        <authorList>
            <person name="Kim H.-S."/>
            <person name="Busman M."/>
            <person name="Brown D.W."/>
            <person name="Divon H."/>
            <person name="Uhlig S."/>
            <person name="Proctor R.H."/>
        </authorList>
    </citation>
    <scope>NUCLEOTIDE SEQUENCE [LARGE SCALE GENOMIC DNA]</scope>
    <source>
        <strain evidence="4 5">NRRL 20693</strain>
    </source>
</reference>
<dbReference type="InterPro" id="IPR051609">
    <property type="entry name" value="NmrA/Isoflavone_reductase-like"/>
</dbReference>
<keyword evidence="2" id="KW-0560">Oxidoreductase</keyword>
<evidence type="ECO:0000256" key="1">
    <source>
        <dbReference type="ARBA" id="ARBA00022857"/>
    </source>
</evidence>
<dbReference type="Pfam" id="PF05368">
    <property type="entry name" value="NmrA"/>
    <property type="match status" value="1"/>
</dbReference>
<feature type="domain" description="NmrA-like" evidence="3">
    <location>
        <begin position="7"/>
        <end position="103"/>
    </location>
</feature>
<dbReference type="GO" id="GO:0016491">
    <property type="term" value="F:oxidoreductase activity"/>
    <property type="evidence" value="ECO:0007669"/>
    <property type="project" value="UniProtKB-KW"/>
</dbReference>
<protein>
    <recommendedName>
        <fullName evidence="3">NmrA-like domain-containing protein</fullName>
    </recommendedName>
</protein>
<dbReference type="CDD" id="cd05259">
    <property type="entry name" value="PCBER_SDR_a"/>
    <property type="match status" value="1"/>
</dbReference>
<evidence type="ECO:0000313" key="4">
    <source>
        <dbReference type="EMBL" id="KAF5655851.1"/>
    </source>
</evidence>
<sequence>MSTNQLNKVAIFGASGNFGAPITTALIQAGFDTTIITRNESTSTFPEGIPVIRTEYTLEALTNVLSGQDAVVCVVGPAGIKFQATMIDAAEGAGVKRFIVDDFAWGPDFRSYPEFEALRAQRTVGVDRAKELANKNPGFTWTGIASGNPIDWAMKRFPLMGFNIKNRSAIIYDGGKEYFTGTTLQGIGQSVVGVLQHPEETANQHVKVLSIKTCQNDLLEAFQNGTGSQWSVQKSTTTELIETARRKIREGTGGWNLELAVAQLYEAGKARCLVAPSWEESDSGLLGLIKETPESLVSSILSTI</sequence>
<gene>
    <name evidence="4" type="ORF">FHETE_11131</name>
</gene>
<dbReference type="Proteomes" id="UP000567885">
    <property type="component" value="Unassembled WGS sequence"/>
</dbReference>
<keyword evidence="1" id="KW-0521">NADP</keyword>
<evidence type="ECO:0000256" key="2">
    <source>
        <dbReference type="ARBA" id="ARBA00023002"/>
    </source>
</evidence>
<dbReference type="Gene3D" id="3.90.25.10">
    <property type="entry name" value="UDP-galactose 4-epimerase, domain 1"/>
    <property type="match status" value="1"/>
</dbReference>
<dbReference type="EMBL" id="JAAGWQ010000400">
    <property type="protein sequence ID" value="KAF5655851.1"/>
    <property type="molecule type" value="Genomic_DNA"/>
</dbReference>
<proteinExistence type="predicted"/>
<dbReference type="PANTHER" id="PTHR47706">
    <property type="entry name" value="NMRA-LIKE FAMILY PROTEIN"/>
    <property type="match status" value="1"/>
</dbReference>
<accession>A0A8H5SRV7</accession>
<dbReference type="InterPro" id="IPR045312">
    <property type="entry name" value="PCBER-like"/>
</dbReference>
<organism evidence="4 5">
    <name type="scientific">Fusarium heterosporum</name>
    <dbReference type="NCBI Taxonomy" id="42747"/>
    <lineage>
        <taxon>Eukaryota</taxon>
        <taxon>Fungi</taxon>
        <taxon>Dikarya</taxon>
        <taxon>Ascomycota</taxon>
        <taxon>Pezizomycotina</taxon>
        <taxon>Sordariomycetes</taxon>
        <taxon>Hypocreomycetidae</taxon>
        <taxon>Hypocreales</taxon>
        <taxon>Nectriaceae</taxon>
        <taxon>Fusarium</taxon>
        <taxon>Fusarium heterosporum species complex</taxon>
    </lineage>
</organism>
<dbReference type="OrthoDB" id="9974981at2759"/>
<evidence type="ECO:0000313" key="5">
    <source>
        <dbReference type="Proteomes" id="UP000567885"/>
    </source>
</evidence>
<dbReference type="InterPro" id="IPR008030">
    <property type="entry name" value="NmrA-like"/>
</dbReference>
<dbReference type="AlphaFoldDB" id="A0A8H5SRV7"/>
<name>A0A8H5SRV7_FUSHE</name>
<dbReference type="InterPro" id="IPR036291">
    <property type="entry name" value="NAD(P)-bd_dom_sf"/>
</dbReference>
<evidence type="ECO:0000259" key="3">
    <source>
        <dbReference type="Pfam" id="PF05368"/>
    </source>
</evidence>
<dbReference type="SUPFAM" id="SSF51735">
    <property type="entry name" value="NAD(P)-binding Rossmann-fold domains"/>
    <property type="match status" value="1"/>
</dbReference>
<dbReference type="Gene3D" id="3.40.50.720">
    <property type="entry name" value="NAD(P)-binding Rossmann-like Domain"/>
    <property type="match status" value="1"/>
</dbReference>
<keyword evidence="5" id="KW-1185">Reference proteome</keyword>
<dbReference type="PANTHER" id="PTHR47706:SF9">
    <property type="entry name" value="NMRA-LIKE DOMAIN-CONTAINING PROTEIN-RELATED"/>
    <property type="match status" value="1"/>
</dbReference>